<dbReference type="HAMAP" id="MF_00087">
    <property type="entry name" value="Glu_tRNA_reductase"/>
    <property type="match status" value="1"/>
</dbReference>
<dbReference type="PANTHER" id="PTHR43013">
    <property type="entry name" value="GLUTAMYL-TRNA REDUCTASE"/>
    <property type="match status" value="1"/>
</dbReference>
<evidence type="ECO:0000256" key="5">
    <source>
        <dbReference type="ARBA" id="ARBA00023002"/>
    </source>
</evidence>
<dbReference type="PANTHER" id="PTHR43013:SF1">
    <property type="entry name" value="GLUTAMYL-TRNA REDUCTASE"/>
    <property type="match status" value="1"/>
</dbReference>
<dbReference type="Pfam" id="PF01488">
    <property type="entry name" value="Shikimate_DH"/>
    <property type="match status" value="1"/>
</dbReference>
<feature type="domain" description="Tetrapyrrole biosynthesis glutamyl-tRNA reductase dimerisation" evidence="8">
    <location>
        <begin position="337"/>
        <end position="435"/>
    </location>
</feature>
<dbReference type="GO" id="GO:0008883">
    <property type="term" value="F:glutamyl-tRNA reductase activity"/>
    <property type="evidence" value="ECO:0007669"/>
    <property type="project" value="UniProtKB-EC"/>
</dbReference>
<evidence type="ECO:0000259" key="10">
    <source>
        <dbReference type="Pfam" id="PF05201"/>
    </source>
</evidence>
<keyword evidence="4" id="KW-0521">NADP</keyword>
<protein>
    <recommendedName>
        <fullName evidence="3">glutamyl-tRNA reductase</fullName>
        <ecNumber evidence="3">1.2.1.70</ecNumber>
    </recommendedName>
</protein>
<evidence type="ECO:0000256" key="1">
    <source>
        <dbReference type="ARBA" id="ARBA00005059"/>
    </source>
</evidence>
<gene>
    <name evidence="11" type="ORF">LCGC14_1418280</name>
</gene>
<reference evidence="11" key="1">
    <citation type="journal article" date="2015" name="Nature">
        <title>Complex archaea that bridge the gap between prokaryotes and eukaryotes.</title>
        <authorList>
            <person name="Spang A."/>
            <person name="Saw J.H."/>
            <person name="Jorgensen S.L."/>
            <person name="Zaremba-Niedzwiedzka K."/>
            <person name="Martijn J."/>
            <person name="Lind A.E."/>
            <person name="van Eijk R."/>
            <person name="Schleper C."/>
            <person name="Guy L."/>
            <person name="Ettema T.J."/>
        </authorList>
    </citation>
    <scope>NUCLEOTIDE SEQUENCE</scope>
</reference>
<evidence type="ECO:0000256" key="4">
    <source>
        <dbReference type="ARBA" id="ARBA00022857"/>
    </source>
</evidence>
<dbReference type="GO" id="GO:0050661">
    <property type="term" value="F:NADP binding"/>
    <property type="evidence" value="ECO:0007669"/>
    <property type="project" value="InterPro"/>
</dbReference>
<evidence type="ECO:0000259" key="8">
    <source>
        <dbReference type="Pfam" id="PF00745"/>
    </source>
</evidence>
<feature type="domain" description="Glutamyl-tRNA reductase N-terminal" evidence="10">
    <location>
        <begin position="25"/>
        <end position="173"/>
    </location>
</feature>
<dbReference type="Pfam" id="PF05201">
    <property type="entry name" value="GlutR_N"/>
    <property type="match status" value="1"/>
</dbReference>
<keyword evidence="5" id="KW-0560">Oxidoreductase</keyword>
<dbReference type="InterPro" id="IPR036453">
    <property type="entry name" value="GluRdtase_dimer_dom_sf"/>
</dbReference>
<dbReference type="NCBIfam" id="TIGR01035">
    <property type="entry name" value="hemA"/>
    <property type="match status" value="1"/>
</dbReference>
<evidence type="ECO:0000256" key="2">
    <source>
        <dbReference type="ARBA" id="ARBA00005916"/>
    </source>
</evidence>
<evidence type="ECO:0000256" key="7">
    <source>
        <dbReference type="ARBA" id="ARBA00047464"/>
    </source>
</evidence>
<comment type="catalytic activity">
    <reaction evidence="7">
        <text>(S)-4-amino-5-oxopentanoate + tRNA(Glu) + NADP(+) = L-glutamyl-tRNA(Glu) + NADPH + H(+)</text>
        <dbReference type="Rhea" id="RHEA:12344"/>
        <dbReference type="Rhea" id="RHEA-COMP:9663"/>
        <dbReference type="Rhea" id="RHEA-COMP:9680"/>
        <dbReference type="ChEBI" id="CHEBI:15378"/>
        <dbReference type="ChEBI" id="CHEBI:57501"/>
        <dbReference type="ChEBI" id="CHEBI:57783"/>
        <dbReference type="ChEBI" id="CHEBI:58349"/>
        <dbReference type="ChEBI" id="CHEBI:78442"/>
        <dbReference type="ChEBI" id="CHEBI:78520"/>
        <dbReference type="EC" id="1.2.1.70"/>
    </reaction>
</comment>
<dbReference type="EMBL" id="LAZR01009426">
    <property type="protein sequence ID" value="KKM72664.1"/>
    <property type="molecule type" value="Genomic_DNA"/>
</dbReference>
<organism evidence="11">
    <name type="scientific">marine sediment metagenome</name>
    <dbReference type="NCBI Taxonomy" id="412755"/>
    <lineage>
        <taxon>unclassified sequences</taxon>
        <taxon>metagenomes</taxon>
        <taxon>ecological metagenomes</taxon>
    </lineage>
</organism>
<dbReference type="GO" id="GO:0019353">
    <property type="term" value="P:protoporphyrinogen IX biosynthetic process from glutamate"/>
    <property type="evidence" value="ECO:0007669"/>
    <property type="project" value="TreeGrafter"/>
</dbReference>
<keyword evidence="6" id="KW-0627">Porphyrin biosynthesis</keyword>
<comment type="similarity">
    <text evidence="2">Belongs to the glutamyl-tRNA reductase family.</text>
</comment>
<dbReference type="PIRSF" id="PIRSF000445">
    <property type="entry name" value="4pyrrol_synth_GluRdtase"/>
    <property type="match status" value="1"/>
</dbReference>
<dbReference type="FunFam" id="3.40.50.720:FF:000031">
    <property type="entry name" value="Glutamyl-tRNA reductase"/>
    <property type="match status" value="1"/>
</dbReference>
<comment type="pathway">
    <text evidence="1">Porphyrin-containing compound metabolism; protoporphyrin-IX biosynthesis; 5-aminolevulinate from L-glutamyl-tRNA(Glu): step 1/2.</text>
</comment>
<dbReference type="Gene3D" id="3.40.50.720">
    <property type="entry name" value="NAD(P)-binding Rossmann-like Domain"/>
    <property type="match status" value="1"/>
</dbReference>
<evidence type="ECO:0000256" key="6">
    <source>
        <dbReference type="ARBA" id="ARBA00023244"/>
    </source>
</evidence>
<dbReference type="InterPro" id="IPR015896">
    <property type="entry name" value="4pyrrol_synth_GluRdtase_dimer"/>
</dbReference>
<dbReference type="InterPro" id="IPR006151">
    <property type="entry name" value="Shikm_DH/Glu-tRNA_Rdtase"/>
</dbReference>
<evidence type="ECO:0000259" key="9">
    <source>
        <dbReference type="Pfam" id="PF01488"/>
    </source>
</evidence>
<feature type="domain" description="Quinate/shikimate 5-dehydrogenase/glutamyl-tRNA reductase" evidence="9">
    <location>
        <begin position="189"/>
        <end position="323"/>
    </location>
</feature>
<dbReference type="SUPFAM" id="SSF69742">
    <property type="entry name" value="Glutamyl tRNA-reductase catalytic, N-terminal domain"/>
    <property type="match status" value="1"/>
</dbReference>
<dbReference type="UniPathway" id="UPA00251">
    <property type="reaction ID" value="UER00316"/>
</dbReference>
<dbReference type="InterPro" id="IPR036343">
    <property type="entry name" value="GluRdtase_N_sf"/>
</dbReference>
<sequence length="443" mass="50794">MSEKLSSCPNKAYTFETYSVVNLRATYKNTPIDILEKLTFNKINEVLKDVRKFKFVEECLILQTCNRVEIYIITPNKYLIEAVTTISEYWRQKTNFSKEKFYKNLTKSLNDEVLYHLLRLTSGLESMILGENEILGQIISAIELARRLSTIGPNFDTIFDKALKTGRKIRIKTKVNIGAISLGSVIVKLLKEFFNELKTKKIIIIGAGEIGSVIGKSLISRNLNITFVTNRTYNRATRLARMLGAKALRFDNIISILPEIDIAIVATAAPHYVLTDKLFKEVEEKLIKKKLIIIDISQPRNVDPKIAQKSYIELRNIEDINEITTRNLDNRHKEIEKAEKIIKKELENLNIILKYKLSEPVISSLCNEVEDIRCEELEKAFKLIGDLNEKKQLIINNLTQVLVKRILFQPILNLRKAAINNNLNLIKDAQKLFNLNSLNGGKN</sequence>
<accession>A0A0F9JRZ4</accession>
<dbReference type="AlphaFoldDB" id="A0A0F9JRZ4"/>
<dbReference type="SUPFAM" id="SSF51735">
    <property type="entry name" value="NAD(P)-binding Rossmann-fold domains"/>
    <property type="match status" value="1"/>
</dbReference>
<comment type="caution">
    <text evidence="11">The sequence shown here is derived from an EMBL/GenBank/DDBJ whole genome shotgun (WGS) entry which is preliminary data.</text>
</comment>
<evidence type="ECO:0000313" key="11">
    <source>
        <dbReference type="EMBL" id="KKM72664.1"/>
    </source>
</evidence>
<dbReference type="Gene3D" id="3.30.460.30">
    <property type="entry name" value="Glutamyl-tRNA reductase, N-terminal domain"/>
    <property type="match status" value="1"/>
</dbReference>
<evidence type="ECO:0000256" key="3">
    <source>
        <dbReference type="ARBA" id="ARBA00012970"/>
    </source>
</evidence>
<dbReference type="InterPro" id="IPR015895">
    <property type="entry name" value="4pyrrol_synth_GluRdtase_N"/>
</dbReference>
<dbReference type="InterPro" id="IPR036291">
    <property type="entry name" value="NAD(P)-bd_dom_sf"/>
</dbReference>
<dbReference type="SUPFAM" id="SSF69075">
    <property type="entry name" value="Glutamyl tRNA-reductase dimerization domain"/>
    <property type="match status" value="1"/>
</dbReference>
<dbReference type="Pfam" id="PF00745">
    <property type="entry name" value="GlutR_dimer"/>
    <property type="match status" value="1"/>
</dbReference>
<proteinExistence type="inferred from homology"/>
<dbReference type="EC" id="1.2.1.70" evidence="3"/>
<dbReference type="InterPro" id="IPR000343">
    <property type="entry name" value="4pyrrol_synth_GluRdtase"/>
</dbReference>
<name>A0A0F9JRZ4_9ZZZZ</name>
<dbReference type="FunFam" id="3.30.460.30:FF:000001">
    <property type="entry name" value="Glutamyl-tRNA reductase"/>
    <property type="match status" value="1"/>
</dbReference>